<dbReference type="InterPro" id="IPR025629">
    <property type="entry name" value="DUF4287"/>
</dbReference>
<organism evidence="2">
    <name type="scientific">freshwater metagenome</name>
    <dbReference type="NCBI Taxonomy" id="449393"/>
    <lineage>
        <taxon>unclassified sequences</taxon>
        <taxon>metagenomes</taxon>
        <taxon>ecological metagenomes</taxon>
    </lineage>
</organism>
<protein>
    <submittedName>
        <fullName evidence="2">Unannotated protein</fullName>
    </submittedName>
</protein>
<name>A0A6J6FXL9_9ZZZZ</name>
<dbReference type="Gene3D" id="3.90.1150.200">
    <property type="match status" value="1"/>
</dbReference>
<dbReference type="EMBL" id="CAEZTS010000209">
    <property type="protein sequence ID" value="CAB4593826.1"/>
    <property type="molecule type" value="Genomic_DNA"/>
</dbReference>
<dbReference type="Pfam" id="PF08818">
    <property type="entry name" value="DUF1801"/>
    <property type="match status" value="1"/>
</dbReference>
<accession>A0A6J6FXL9</accession>
<dbReference type="SUPFAM" id="SSF159888">
    <property type="entry name" value="YdhG-like"/>
    <property type="match status" value="1"/>
</dbReference>
<evidence type="ECO:0000259" key="1">
    <source>
        <dbReference type="Pfam" id="PF08818"/>
    </source>
</evidence>
<feature type="domain" description="YdhG-like" evidence="1">
    <location>
        <begin position="86"/>
        <end position="177"/>
    </location>
</feature>
<evidence type="ECO:0000313" key="2">
    <source>
        <dbReference type="EMBL" id="CAB4593826.1"/>
    </source>
</evidence>
<dbReference type="AlphaFoldDB" id="A0A6J6FXL9"/>
<proteinExistence type="predicted"/>
<reference evidence="2" key="1">
    <citation type="submission" date="2020-05" db="EMBL/GenBank/DDBJ databases">
        <authorList>
            <person name="Chiriac C."/>
            <person name="Salcher M."/>
            <person name="Ghai R."/>
            <person name="Kavagutti S V."/>
        </authorList>
    </citation>
    <scope>NUCLEOTIDE SEQUENCE</scope>
</reference>
<gene>
    <name evidence="2" type="ORF">UFOPK1722_01773</name>
</gene>
<dbReference type="InterPro" id="IPR014922">
    <property type="entry name" value="YdhG-like"/>
</dbReference>
<sequence length="182" mass="20678">MTSSGERSQHFPAIEKKHGKPMSHWFGQLAKLGDAKYVDQLELLQQQGFSRAHANAVVMHHRGSTTTRRHDSVDELLESLPAEHADLIRRIFAAITKKHPKLELVVAWNQPMLKLGKEYVIGVSASKNHLTIGPWGDEPMTVFAAELADYETNKKTFKVPLDWKVDANLLNRIVRHRLDEIT</sequence>
<dbReference type="Pfam" id="PF14117">
    <property type="entry name" value="DUF4287"/>
    <property type="match status" value="1"/>
</dbReference>